<protein>
    <submittedName>
        <fullName evidence="2">Uncharacterized protein</fullName>
    </submittedName>
</protein>
<dbReference type="AlphaFoldDB" id="A0AAW0L826"/>
<feature type="region of interest" description="Disordered" evidence="1">
    <location>
        <begin position="42"/>
        <end position="157"/>
    </location>
</feature>
<keyword evidence="3" id="KW-1185">Reference proteome</keyword>
<comment type="caution">
    <text evidence="2">The sequence shown here is derived from an EMBL/GenBank/DDBJ whole genome shotgun (WGS) entry which is preliminary data.</text>
</comment>
<evidence type="ECO:0000313" key="2">
    <source>
        <dbReference type="EMBL" id="KAK7847567.1"/>
    </source>
</evidence>
<name>A0AAW0L826_QUESU</name>
<dbReference type="EMBL" id="PKMF04000139">
    <property type="protein sequence ID" value="KAK7847567.1"/>
    <property type="molecule type" value="Genomic_DNA"/>
</dbReference>
<feature type="compositionally biased region" description="Pro residues" evidence="1">
    <location>
        <begin position="83"/>
        <end position="92"/>
    </location>
</feature>
<organism evidence="2 3">
    <name type="scientific">Quercus suber</name>
    <name type="common">Cork oak</name>
    <dbReference type="NCBI Taxonomy" id="58331"/>
    <lineage>
        <taxon>Eukaryota</taxon>
        <taxon>Viridiplantae</taxon>
        <taxon>Streptophyta</taxon>
        <taxon>Embryophyta</taxon>
        <taxon>Tracheophyta</taxon>
        <taxon>Spermatophyta</taxon>
        <taxon>Magnoliopsida</taxon>
        <taxon>eudicotyledons</taxon>
        <taxon>Gunneridae</taxon>
        <taxon>Pentapetalae</taxon>
        <taxon>rosids</taxon>
        <taxon>fabids</taxon>
        <taxon>Fagales</taxon>
        <taxon>Fagaceae</taxon>
        <taxon>Quercus</taxon>
    </lineage>
</organism>
<dbReference type="PRINTS" id="PR01217">
    <property type="entry name" value="PRICHEXTENSN"/>
</dbReference>
<evidence type="ECO:0000313" key="3">
    <source>
        <dbReference type="Proteomes" id="UP000237347"/>
    </source>
</evidence>
<accession>A0AAW0L826</accession>
<feature type="compositionally biased region" description="Pro residues" evidence="1">
    <location>
        <begin position="143"/>
        <end position="157"/>
    </location>
</feature>
<dbReference type="Proteomes" id="UP000237347">
    <property type="component" value="Unassembled WGS sequence"/>
</dbReference>
<feature type="compositionally biased region" description="Pro residues" evidence="1">
    <location>
        <begin position="110"/>
        <end position="128"/>
    </location>
</feature>
<sequence length="157" mass="17055">MAFEIVRLVRSTVPFSVHRSPSLPRFAVERMAPKVAGLTARKNKKGLRSAATSGDYECLPIHKPPTPISKPPTLPPKVEKPPVYKPPTPVQAPPKVEKPPTSLLPKVETPAPPKHLPSPPYGHYPGHPPVEKGQDPHKTPCKILPPPTPYKKPPSSA</sequence>
<gene>
    <name evidence="2" type="ORF">CFP56_006452</name>
</gene>
<feature type="compositionally biased region" description="Basic and acidic residues" evidence="1">
    <location>
        <begin position="129"/>
        <end position="138"/>
    </location>
</feature>
<feature type="compositionally biased region" description="Pro residues" evidence="1">
    <location>
        <begin position="62"/>
        <end position="75"/>
    </location>
</feature>
<reference evidence="2 3" key="1">
    <citation type="journal article" date="2018" name="Sci. Data">
        <title>The draft genome sequence of cork oak.</title>
        <authorList>
            <person name="Ramos A.M."/>
            <person name="Usie A."/>
            <person name="Barbosa P."/>
            <person name="Barros P.M."/>
            <person name="Capote T."/>
            <person name="Chaves I."/>
            <person name="Simoes F."/>
            <person name="Abreu I."/>
            <person name="Carrasquinho I."/>
            <person name="Faro C."/>
            <person name="Guimaraes J.B."/>
            <person name="Mendonca D."/>
            <person name="Nobrega F."/>
            <person name="Rodrigues L."/>
            <person name="Saibo N.J.M."/>
            <person name="Varela M.C."/>
            <person name="Egas C."/>
            <person name="Matos J."/>
            <person name="Miguel C.M."/>
            <person name="Oliveira M.M."/>
            <person name="Ricardo C.P."/>
            <person name="Goncalves S."/>
        </authorList>
    </citation>
    <scope>NUCLEOTIDE SEQUENCE [LARGE SCALE GENOMIC DNA]</scope>
    <source>
        <strain evidence="3">cv. HL8</strain>
    </source>
</reference>
<proteinExistence type="predicted"/>
<evidence type="ECO:0000256" key="1">
    <source>
        <dbReference type="SAM" id="MobiDB-lite"/>
    </source>
</evidence>